<protein>
    <submittedName>
        <fullName evidence="6">Uncharacterized protein</fullName>
    </submittedName>
</protein>
<sequence length="430" mass="50890">MDITKTLFPYSGPWESVHYNKIFHPNLCHVCKKTREVVNLITCNQCFLISYCSEDHKNLHLPQHREICTVIEKFLKINPQYLTRRFSLKEWLKAQNEFYQSVQKDVGRALENYETEIFVFARSCIICYQQTGLYSCKRCLSIDYCLEHREDFEQKHTQMSCDYLILWRNLELSNVQYESADLLSSKFMKFPDDNRPFHDMATFIEEYVQNEKGVWYALDYIYSDYVSGPLSIYYGMHQARLIDILLDKSTYIIHVIAASYIERNSLPAWEILLHLLPNIEVLIVVLIGINLQFEFGIQDICPNCVCNKKKFIYECCGMLYTDYMGNPMYGRADLIVGLESLFDFESLMGYLKTMQSQDCPVLLFTTLLETEEIDKIQVVLGRDVYPVISMRNEFESQRPYRFFKYIIYRNSYLILYKTLKNTNYTTENSS</sequence>
<evidence type="ECO:0000259" key="4">
    <source>
        <dbReference type="Pfam" id="PF01753"/>
    </source>
</evidence>
<dbReference type="InterPro" id="IPR046824">
    <property type="entry name" value="Mss51-like_C"/>
</dbReference>
<dbReference type="STRING" id="610380.E2BP89"/>
<proteinExistence type="predicted"/>
<dbReference type="Pfam" id="PF20179">
    <property type="entry name" value="MSS51_C"/>
    <property type="match status" value="1"/>
</dbReference>
<dbReference type="OrthoDB" id="5282002at2759"/>
<keyword evidence="3" id="KW-0862">Zinc</keyword>
<keyword evidence="2" id="KW-0863">Zinc-finger</keyword>
<dbReference type="InterPro" id="IPR002893">
    <property type="entry name" value="Znf_MYND"/>
</dbReference>
<keyword evidence="1" id="KW-0479">Metal-binding</keyword>
<keyword evidence="7" id="KW-1185">Reference proteome</keyword>
<dbReference type="Proteomes" id="UP000008237">
    <property type="component" value="Unassembled WGS sequence"/>
</dbReference>
<evidence type="ECO:0000259" key="5">
    <source>
        <dbReference type="Pfam" id="PF20179"/>
    </source>
</evidence>
<feature type="domain" description="MYND-type" evidence="4">
    <location>
        <begin position="28"/>
        <end position="68"/>
    </location>
</feature>
<accession>E2BP89</accession>
<feature type="domain" description="Mitochondrial splicing suppressor 51-like C-terminal" evidence="5">
    <location>
        <begin position="229"/>
        <end position="401"/>
    </location>
</feature>
<dbReference type="SUPFAM" id="SSF144232">
    <property type="entry name" value="HIT/MYND zinc finger-like"/>
    <property type="match status" value="1"/>
</dbReference>
<evidence type="ECO:0000256" key="3">
    <source>
        <dbReference type="ARBA" id="ARBA00022833"/>
    </source>
</evidence>
<dbReference type="Gene3D" id="6.10.140.2220">
    <property type="match status" value="1"/>
</dbReference>
<reference evidence="6 7" key="1">
    <citation type="journal article" date="2010" name="Science">
        <title>Genomic comparison of the ants Camponotus floridanus and Harpegnathos saltator.</title>
        <authorList>
            <person name="Bonasio R."/>
            <person name="Zhang G."/>
            <person name="Ye C."/>
            <person name="Mutti N.S."/>
            <person name="Fang X."/>
            <person name="Qin N."/>
            <person name="Donahue G."/>
            <person name="Yang P."/>
            <person name="Li Q."/>
            <person name="Li C."/>
            <person name="Zhang P."/>
            <person name="Huang Z."/>
            <person name="Berger S.L."/>
            <person name="Reinberg D."/>
            <person name="Wang J."/>
            <person name="Liebig J."/>
        </authorList>
    </citation>
    <scope>NUCLEOTIDE SEQUENCE [LARGE SCALE GENOMIC DNA]</scope>
    <source>
        <strain evidence="6 7">R22 G/1</strain>
    </source>
</reference>
<organism evidence="7">
    <name type="scientific">Harpegnathos saltator</name>
    <name type="common">Jerdon's jumping ant</name>
    <dbReference type="NCBI Taxonomy" id="610380"/>
    <lineage>
        <taxon>Eukaryota</taxon>
        <taxon>Metazoa</taxon>
        <taxon>Ecdysozoa</taxon>
        <taxon>Arthropoda</taxon>
        <taxon>Hexapoda</taxon>
        <taxon>Insecta</taxon>
        <taxon>Pterygota</taxon>
        <taxon>Neoptera</taxon>
        <taxon>Endopterygota</taxon>
        <taxon>Hymenoptera</taxon>
        <taxon>Apocrita</taxon>
        <taxon>Aculeata</taxon>
        <taxon>Formicoidea</taxon>
        <taxon>Formicidae</taxon>
        <taxon>Ponerinae</taxon>
        <taxon>Ponerini</taxon>
        <taxon>Harpegnathos</taxon>
    </lineage>
</organism>
<name>E2BP89_HARSA</name>
<dbReference type="InParanoid" id="E2BP89"/>
<dbReference type="Pfam" id="PF01753">
    <property type="entry name" value="zf-MYND"/>
    <property type="match status" value="1"/>
</dbReference>
<evidence type="ECO:0000256" key="1">
    <source>
        <dbReference type="ARBA" id="ARBA00022723"/>
    </source>
</evidence>
<dbReference type="AlphaFoldDB" id="E2BP89"/>
<dbReference type="GO" id="GO:0008270">
    <property type="term" value="F:zinc ion binding"/>
    <property type="evidence" value="ECO:0007669"/>
    <property type="project" value="UniProtKB-KW"/>
</dbReference>
<dbReference type="PANTHER" id="PTHR28069">
    <property type="entry name" value="GH20023P"/>
    <property type="match status" value="1"/>
</dbReference>
<evidence type="ECO:0000256" key="2">
    <source>
        <dbReference type="ARBA" id="ARBA00022771"/>
    </source>
</evidence>
<gene>
    <name evidence="6" type="ORF">EAI_00214</name>
</gene>
<evidence type="ECO:0000313" key="7">
    <source>
        <dbReference type="Proteomes" id="UP000008237"/>
    </source>
</evidence>
<dbReference type="PANTHER" id="PTHR28069:SF2">
    <property type="entry name" value="GH20023P"/>
    <property type="match status" value="1"/>
</dbReference>
<evidence type="ECO:0000313" key="6">
    <source>
        <dbReference type="EMBL" id="EFN82509.1"/>
    </source>
</evidence>
<dbReference type="EMBL" id="GL449553">
    <property type="protein sequence ID" value="EFN82509.1"/>
    <property type="molecule type" value="Genomic_DNA"/>
</dbReference>